<dbReference type="Pfam" id="PF00535">
    <property type="entry name" value="Glycos_transf_2"/>
    <property type="match status" value="1"/>
</dbReference>
<organism evidence="3 4">
    <name type="scientific">Limnochorda pilosa</name>
    <dbReference type="NCBI Taxonomy" id="1555112"/>
    <lineage>
        <taxon>Bacteria</taxon>
        <taxon>Bacillati</taxon>
        <taxon>Bacillota</taxon>
        <taxon>Limnochordia</taxon>
        <taxon>Limnochordales</taxon>
        <taxon>Limnochordaceae</taxon>
        <taxon>Limnochorda</taxon>
    </lineage>
</organism>
<dbReference type="SUPFAM" id="SSF53448">
    <property type="entry name" value="Nucleotide-diphospho-sugar transferases"/>
    <property type="match status" value="1"/>
</dbReference>
<keyword evidence="3" id="KW-0808">Transferase</keyword>
<dbReference type="AlphaFoldDB" id="A0A0K2SLU4"/>
<dbReference type="PANTHER" id="PTHR43685:SF3">
    <property type="entry name" value="SLR2126 PROTEIN"/>
    <property type="match status" value="1"/>
</dbReference>
<dbReference type="GO" id="GO:0016740">
    <property type="term" value="F:transferase activity"/>
    <property type="evidence" value="ECO:0007669"/>
    <property type="project" value="UniProtKB-KW"/>
</dbReference>
<dbReference type="PANTHER" id="PTHR43685">
    <property type="entry name" value="GLYCOSYLTRANSFERASE"/>
    <property type="match status" value="1"/>
</dbReference>
<dbReference type="Gene3D" id="3.90.550.10">
    <property type="entry name" value="Spore Coat Polysaccharide Biosynthesis Protein SpsA, Chain A"/>
    <property type="match status" value="1"/>
</dbReference>
<gene>
    <name evidence="3" type="ORF">LIP_2234</name>
</gene>
<protein>
    <submittedName>
        <fullName evidence="3">Glycosyl transferase family 2</fullName>
    </submittedName>
</protein>
<dbReference type="EMBL" id="AP014924">
    <property type="protein sequence ID" value="BAS28075.1"/>
    <property type="molecule type" value="Genomic_DNA"/>
</dbReference>
<dbReference type="STRING" id="1555112.LIP_2234"/>
<name>A0A0K2SLU4_LIMPI</name>
<dbReference type="InterPro" id="IPR050834">
    <property type="entry name" value="Glycosyltransf_2"/>
</dbReference>
<reference evidence="4" key="2">
    <citation type="journal article" date="2016" name="Int. J. Syst. Evol. Microbiol.">
        <title>Complete genome sequence and cell structure of Limnochorda pilosa, a Gram-negative spore-former within the phylum Firmicutes.</title>
        <authorList>
            <person name="Watanabe M."/>
            <person name="Kojima H."/>
            <person name="Fukui M."/>
        </authorList>
    </citation>
    <scope>NUCLEOTIDE SEQUENCE [LARGE SCALE GENOMIC DNA]</scope>
    <source>
        <strain evidence="4">HC45</strain>
    </source>
</reference>
<proteinExistence type="predicted"/>
<feature type="compositionally biased region" description="Basic and acidic residues" evidence="1">
    <location>
        <begin position="1"/>
        <end position="14"/>
    </location>
</feature>
<evidence type="ECO:0000313" key="3">
    <source>
        <dbReference type="EMBL" id="BAS28075.1"/>
    </source>
</evidence>
<accession>A0A0K2SLU4</accession>
<dbReference type="InterPro" id="IPR029044">
    <property type="entry name" value="Nucleotide-diphossugar_trans"/>
</dbReference>
<reference evidence="4" key="1">
    <citation type="submission" date="2015-07" db="EMBL/GenBank/DDBJ databases">
        <title>Complete genome sequence and phylogenetic analysis of Limnochorda pilosa.</title>
        <authorList>
            <person name="Watanabe M."/>
            <person name="Kojima H."/>
            <person name="Fukui M."/>
        </authorList>
    </citation>
    <scope>NUCLEOTIDE SEQUENCE [LARGE SCALE GENOMIC DNA]</scope>
    <source>
        <strain evidence="4">HC45</strain>
    </source>
</reference>
<dbReference type="InterPro" id="IPR001173">
    <property type="entry name" value="Glyco_trans_2-like"/>
</dbReference>
<dbReference type="CDD" id="cd00761">
    <property type="entry name" value="Glyco_tranf_GTA_type"/>
    <property type="match status" value="1"/>
</dbReference>
<dbReference type="KEGG" id="lpil:LIP_2234"/>
<evidence type="ECO:0000259" key="2">
    <source>
        <dbReference type="Pfam" id="PF00535"/>
    </source>
</evidence>
<sequence>MPRGEPGEGHRRSGEASSPGPRSLSLVIPARNRARLIEPCLESLLRAVEPLARMGVKAEIVVANDASTDETPQVVERVAESASVPVRCVTLSTRQGPGRARNAAIEAATGELIVFVDSDVIVEEDFLEAHVAAHRASGSQVFTVGKLISVPSLEAAQARTEATVWDFSSATLDTANAAVRKEHLEAVGAFDKGFEGMGWQDIDLGRRLKRHGLTRVAVPEAVGYHIQPLIQTQEQLVARMNKERERGVSAVYFMAKYPGLSARLAAQDTALHRALNWIFRMGGLVREDNVLSWVERARKRGRVALEKMWLAGVINQAYLESLAATRRAARSDGSHRELRG</sequence>
<evidence type="ECO:0000313" key="4">
    <source>
        <dbReference type="Proteomes" id="UP000065807"/>
    </source>
</evidence>
<dbReference type="Proteomes" id="UP000065807">
    <property type="component" value="Chromosome"/>
</dbReference>
<evidence type="ECO:0000256" key="1">
    <source>
        <dbReference type="SAM" id="MobiDB-lite"/>
    </source>
</evidence>
<feature type="domain" description="Glycosyltransferase 2-like" evidence="2">
    <location>
        <begin position="25"/>
        <end position="143"/>
    </location>
</feature>
<keyword evidence="4" id="KW-1185">Reference proteome</keyword>
<feature type="region of interest" description="Disordered" evidence="1">
    <location>
        <begin position="1"/>
        <end position="24"/>
    </location>
</feature>